<organism evidence="5 6">
    <name type="scientific">Rhizobium multihospitium</name>
    <dbReference type="NCBI Taxonomy" id="410764"/>
    <lineage>
        <taxon>Bacteria</taxon>
        <taxon>Pseudomonadati</taxon>
        <taxon>Pseudomonadota</taxon>
        <taxon>Alphaproteobacteria</taxon>
        <taxon>Hyphomicrobiales</taxon>
        <taxon>Rhizobiaceae</taxon>
        <taxon>Rhizobium/Agrobacterium group</taxon>
        <taxon>Rhizobium</taxon>
    </lineage>
</organism>
<dbReference type="PROSITE" id="PS51084">
    <property type="entry name" value="HIT_2"/>
    <property type="match status" value="1"/>
</dbReference>
<dbReference type="OrthoDB" id="9784774at2"/>
<dbReference type="AlphaFoldDB" id="A0A1C3XF53"/>
<dbReference type="STRING" id="410764.GA0061103_0906"/>
<dbReference type="PANTHER" id="PTHR42997:SF1">
    <property type="entry name" value="AP-4-A PHOSPHORYLASE"/>
    <property type="match status" value="1"/>
</dbReference>
<proteinExistence type="predicted"/>
<dbReference type="Proteomes" id="UP000199101">
    <property type="component" value="Unassembled WGS sequence"/>
</dbReference>
<evidence type="ECO:0000256" key="3">
    <source>
        <dbReference type="PROSITE-ProRule" id="PRU00464"/>
    </source>
</evidence>
<protein>
    <submittedName>
        <fullName evidence="5">Diadenosine tetraphosphate (Ap4A) hydrolase</fullName>
    </submittedName>
</protein>
<dbReference type="InterPro" id="IPR052908">
    <property type="entry name" value="AP-4-A_phosphorylase"/>
</dbReference>
<keyword evidence="6" id="KW-1185">Reference proteome</keyword>
<gene>
    <name evidence="5" type="ORF">GA0061103_0906</name>
</gene>
<name>A0A1C3XF53_9HYPH</name>
<dbReference type="Gene3D" id="3.30.428.10">
    <property type="entry name" value="HIT-like"/>
    <property type="match status" value="1"/>
</dbReference>
<dbReference type="InterPro" id="IPR036265">
    <property type="entry name" value="HIT-like_sf"/>
</dbReference>
<evidence type="ECO:0000259" key="4">
    <source>
        <dbReference type="PROSITE" id="PS51084"/>
    </source>
</evidence>
<dbReference type="PANTHER" id="PTHR42997">
    <property type="entry name" value="HIT FAMILY HYDROLASE"/>
    <property type="match status" value="1"/>
</dbReference>
<dbReference type="InterPro" id="IPR001310">
    <property type="entry name" value="Histidine_triad_HIT"/>
</dbReference>
<dbReference type="Pfam" id="PF01230">
    <property type="entry name" value="HIT"/>
    <property type="match status" value="1"/>
</dbReference>
<feature type="short sequence motif" description="Histidine triad motif" evidence="2 3">
    <location>
        <begin position="96"/>
        <end position="100"/>
    </location>
</feature>
<evidence type="ECO:0000256" key="1">
    <source>
        <dbReference type="PIRSR" id="PIRSR601310-1"/>
    </source>
</evidence>
<evidence type="ECO:0000313" key="5">
    <source>
        <dbReference type="EMBL" id="SCB50726.1"/>
    </source>
</evidence>
<feature type="domain" description="HIT" evidence="4">
    <location>
        <begin position="4"/>
        <end position="111"/>
    </location>
</feature>
<dbReference type="GO" id="GO:0016787">
    <property type="term" value="F:hydrolase activity"/>
    <property type="evidence" value="ECO:0007669"/>
    <property type="project" value="UniProtKB-KW"/>
</dbReference>
<dbReference type="PRINTS" id="PR00332">
    <property type="entry name" value="HISTRIAD"/>
</dbReference>
<dbReference type="EMBL" id="FMAG01000016">
    <property type="protein sequence ID" value="SCB50726.1"/>
    <property type="molecule type" value="Genomic_DNA"/>
</dbReference>
<sequence>MAGENCIFCCVSELTILVENTAAFAIRDKFPVRPLHTLIIPRRHVADIFATDANEREAIHQLAVRCQEAIGSEDPSVSGFNFGSNIGHAAGQKIFHAHVHLIPRRLGDMELPAARPD</sequence>
<feature type="active site" description="Tele-AMP-histidine intermediate" evidence="1">
    <location>
        <position position="98"/>
    </location>
</feature>
<accession>A0A1C3XF53</accession>
<keyword evidence="5" id="KW-0378">Hydrolase</keyword>
<evidence type="ECO:0000313" key="6">
    <source>
        <dbReference type="Proteomes" id="UP000199101"/>
    </source>
</evidence>
<evidence type="ECO:0000256" key="2">
    <source>
        <dbReference type="PIRSR" id="PIRSR601310-3"/>
    </source>
</evidence>
<reference evidence="6" key="1">
    <citation type="submission" date="2016-08" db="EMBL/GenBank/DDBJ databases">
        <authorList>
            <person name="Varghese N."/>
            <person name="Submissions Spin"/>
        </authorList>
    </citation>
    <scope>NUCLEOTIDE SEQUENCE [LARGE SCALE GENOMIC DNA]</scope>
    <source>
        <strain evidence="6">HAMBI 2975</strain>
    </source>
</reference>
<dbReference type="InterPro" id="IPR011146">
    <property type="entry name" value="HIT-like"/>
</dbReference>
<dbReference type="SUPFAM" id="SSF54197">
    <property type="entry name" value="HIT-like"/>
    <property type="match status" value="1"/>
</dbReference>